<feature type="non-terminal residue" evidence="2">
    <location>
        <position position="1"/>
    </location>
</feature>
<feature type="compositionally biased region" description="Low complexity" evidence="1">
    <location>
        <begin position="268"/>
        <end position="277"/>
    </location>
</feature>
<dbReference type="AlphaFoldDB" id="A0A6J4UEV1"/>
<protein>
    <submittedName>
        <fullName evidence="2">Uncharacterized MFS-type transporter</fullName>
    </submittedName>
</protein>
<gene>
    <name evidence="2" type="ORF">AVDCRST_MAG79-2414</name>
</gene>
<feature type="compositionally biased region" description="Basic and acidic residues" evidence="1">
    <location>
        <begin position="1"/>
        <end position="14"/>
    </location>
</feature>
<feature type="compositionally biased region" description="Low complexity" evidence="1">
    <location>
        <begin position="341"/>
        <end position="356"/>
    </location>
</feature>
<feature type="compositionally biased region" description="Basic residues" evidence="1">
    <location>
        <begin position="423"/>
        <end position="438"/>
    </location>
</feature>
<feature type="compositionally biased region" description="Basic residues" evidence="1">
    <location>
        <begin position="41"/>
        <end position="68"/>
    </location>
</feature>
<feature type="region of interest" description="Disordered" evidence="1">
    <location>
        <begin position="1"/>
        <end position="464"/>
    </location>
</feature>
<feature type="compositionally biased region" description="Basic residues" evidence="1">
    <location>
        <begin position="300"/>
        <end position="309"/>
    </location>
</feature>
<proteinExistence type="predicted"/>
<feature type="compositionally biased region" description="Basic and acidic residues" evidence="1">
    <location>
        <begin position="397"/>
        <end position="408"/>
    </location>
</feature>
<organism evidence="2">
    <name type="scientific">uncultured Thermoleophilia bacterium</name>
    <dbReference type="NCBI Taxonomy" id="1497501"/>
    <lineage>
        <taxon>Bacteria</taxon>
        <taxon>Bacillati</taxon>
        <taxon>Actinomycetota</taxon>
        <taxon>Thermoleophilia</taxon>
        <taxon>environmental samples</taxon>
    </lineage>
</organism>
<accession>A0A6J4UEV1</accession>
<feature type="compositionally biased region" description="Basic and acidic residues" evidence="1">
    <location>
        <begin position="92"/>
        <end position="119"/>
    </location>
</feature>
<evidence type="ECO:0000313" key="2">
    <source>
        <dbReference type="EMBL" id="CAA9547290.1"/>
    </source>
</evidence>
<feature type="non-terminal residue" evidence="2">
    <location>
        <position position="464"/>
    </location>
</feature>
<sequence length="464" mass="51212">ADDHPRHHDRERGAALHPGRSGLRAVQPGLGGQRLPDRLRRPAPARRPARRPRRAPPHVPRRPHRLHGRVPALRRGPDPGDAHRRPLPAGHRRCDDVRGDPRDDRDDVPRAGRAGEGHRRLQLRRGGRGLDRPAGRRRADRGHQLALDLLRQPPDRRGHRRAGASPARSGHGHRPAPRRRPPRRGARHERAHARRLHHRPRRGGGLGVGEHAGPRRALVRPPGRLRRPRGDRGEPARAAAHLPLADRLRRQRRPGPDGRRDVRDVLPRRAVPAAGPGLRRHRGGPRVPARRAEHRDPVRGHRAAAHRPLRREGDAAARARAHGGGAGLLPAPAARRELRRGPVPGDAPARPGRRPVLPVAHDAGHVGRHTGGLRPGVRPGQHDPAGRRGPRAGCARDPVDHPDREPPRPRRAGRVRPDGRLRAGVHHRRRAAARRAGARGRGPAVPAGRRPGRRGRGARARDRV</sequence>
<reference evidence="2" key="1">
    <citation type="submission" date="2020-02" db="EMBL/GenBank/DDBJ databases">
        <authorList>
            <person name="Meier V. D."/>
        </authorList>
    </citation>
    <scope>NUCLEOTIDE SEQUENCE</scope>
    <source>
        <strain evidence="2">AVDCRST_MAG79</strain>
    </source>
</reference>
<feature type="compositionally biased region" description="Basic residues" evidence="1">
    <location>
        <begin position="170"/>
        <end position="202"/>
    </location>
</feature>
<name>A0A6J4UEV1_9ACTN</name>
<evidence type="ECO:0000256" key="1">
    <source>
        <dbReference type="SAM" id="MobiDB-lite"/>
    </source>
</evidence>
<feature type="compositionally biased region" description="Low complexity" evidence="1">
    <location>
        <begin position="211"/>
        <end position="222"/>
    </location>
</feature>
<feature type="compositionally biased region" description="Basic and acidic residues" evidence="1">
    <location>
        <begin position="290"/>
        <end position="299"/>
    </location>
</feature>
<dbReference type="EMBL" id="CADCWC010000363">
    <property type="protein sequence ID" value="CAA9547290.1"/>
    <property type="molecule type" value="Genomic_DNA"/>
</dbReference>
<feature type="compositionally biased region" description="Basic and acidic residues" evidence="1">
    <location>
        <begin position="75"/>
        <end position="84"/>
    </location>
</feature>
<feature type="compositionally biased region" description="Basic and acidic residues" evidence="1">
    <location>
        <begin position="244"/>
        <end position="267"/>
    </location>
</feature>